<gene>
    <name evidence="1" type="ORF">CGC43_02180</name>
</gene>
<protein>
    <recommendedName>
        <fullName evidence="3">Transposase</fullName>
    </recommendedName>
</protein>
<evidence type="ECO:0000313" key="1">
    <source>
        <dbReference type="EMBL" id="AXH29468.1"/>
    </source>
</evidence>
<keyword evidence="2" id="KW-1185">Reference proteome</keyword>
<dbReference type="OrthoDB" id="834313at2"/>
<evidence type="ECO:0000313" key="2">
    <source>
        <dbReference type="Proteomes" id="UP000253862"/>
    </source>
</evidence>
<dbReference type="AlphaFoldDB" id="A0A345JQ72"/>
<organism evidence="1 2">
    <name type="scientific">Francisella opportunistica</name>
    <dbReference type="NCBI Taxonomy" id="2016517"/>
    <lineage>
        <taxon>Bacteria</taxon>
        <taxon>Pseudomonadati</taxon>
        <taxon>Pseudomonadota</taxon>
        <taxon>Gammaproteobacteria</taxon>
        <taxon>Thiotrichales</taxon>
        <taxon>Francisellaceae</taxon>
        <taxon>Francisella</taxon>
    </lineage>
</organism>
<reference evidence="1 2" key="1">
    <citation type="submission" date="2017-07" db="EMBL/GenBank/DDBJ databases">
        <title>Complete genome sequences and comparative analysis of the novel pathogen Francisella opportunistica.</title>
        <authorList>
            <person name="Dietrich E.A."/>
            <person name="Kingry L.C."/>
            <person name="Petersen J.M."/>
        </authorList>
    </citation>
    <scope>NUCLEOTIDE SEQUENCE [LARGE SCALE GENOMIC DNA]</scope>
    <source>
        <strain evidence="1 2">14-2155</strain>
    </source>
</reference>
<sequence>MRCLTKVTEQTFKLKLQNWHNKYQGFLDEYSVNQDTGEITYTHQRLRAAYSSLCANLDYLFTYKKYKGFYIPNTTNHLDGGKFADLKNRIKVHRGLSKKLKLKLVDFYMHNNGKKF</sequence>
<proteinExistence type="predicted"/>
<accession>A0A345JQ72</accession>
<dbReference type="RefSeq" id="WP_071628754.1">
    <property type="nucleotide sequence ID" value="NZ_CP022375.1"/>
</dbReference>
<name>A0A345JQ72_9GAMM</name>
<dbReference type="EMBL" id="CP022375">
    <property type="protein sequence ID" value="AXH29468.1"/>
    <property type="molecule type" value="Genomic_DNA"/>
</dbReference>
<dbReference type="KEGG" id="foo:CGC45_02155"/>
<dbReference type="Proteomes" id="UP000253862">
    <property type="component" value="Chromosome"/>
</dbReference>
<evidence type="ECO:0008006" key="3">
    <source>
        <dbReference type="Google" id="ProtNLM"/>
    </source>
</evidence>